<proteinExistence type="predicted"/>
<evidence type="ECO:0008006" key="5">
    <source>
        <dbReference type="Google" id="ProtNLM"/>
    </source>
</evidence>
<reference evidence="3" key="1">
    <citation type="submission" date="2022-12" db="EMBL/GenBank/DDBJ databases">
        <authorList>
            <person name="Petersen C."/>
        </authorList>
    </citation>
    <scope>NUCLEOTIDE SEQUENCE</scope>
    <source>
        <strain evidence="3">IBT 15544</strain>
    </source>
</reference>
<dbReference type="AlphaFoldDB" id="A0A9W9NFT8"/>
<dbReference type="Proteomes" id="UP001150904">
    <property type="component" value="Unassembled WGS sequence"/>
</dbReference>
<dbReference type="GeneID" id="83174466"/>
<evidence type="ECO:0000256" key="2">
    <source>
        <dbReference type="SAM" id="MobiDB-lite"/>
    </source>
</evidence>
<evidence type="ECO:0000313" key="3">
    <source>
        <dbReference type="EMBL" id="KAJ5218004.1"/>
    </source>
</evidence>
<keyword evidence="4" id="KW-1185">Reference proteome</keyword>
<feature type="compositionally biased region" description="Polar residues" evidence="2">
    <location>
        <begin position="499"/>
        <end position="508"/>
    </location>
</feature>
<evidence type="ECO:0000313" key="4">
    <source>
        <dbReference type="Proteomes" id="UP001150904"/>
    </source>
</evidence>
<keyword evidence="1" id="KW-0175">Coiled coil</keyword>
<dbReference type="RefSeq" id="XP_058312577.1">
    <property type="nucleotide sequence ID" value="XM_058447166.1"/>
</dbReference>
<feature type="compositionally biased region" description="Polar residues" evidence="2">
    <location>
        <begin position="353"/>
        <end position="365"/>
    </location>
</feature>
<evidence type="ECO:0000256" key="1">
    <source>
        <dbReference type="SAM" id="Coils"/>
    </source>
</evidence>
<feature type="compositionally biased region" description="Polar residues" evidence="2">
    <location>
        <begin position="407"/>
        <end position="432"/>
    </location>
</feature>
<feature type="region of interest" description="Disordered" evidence="2">
    <location>
        <begin position="337"/>
        <end position="520"/>
    </location>
</feature>
<protein>
    <recommendedName>
        <fullName evidence="5">Mis18 domain-containing protein</fullName>
    </recommendedName>
</protein>
<feature type="compositionally biased region" description="Basic residues" evidence="2">
    <location>
        <begin position="441"/>
        <end position="450"/>
    </location>
</feature>
<dbReference type="OrthoDB" id="4187489at2759"/>
<feature type="compositionally biased region" description="Low complexity" evidence="2">
    <location>
        <begin position="487"/>
        <end position="498"/>
    </location>
</feature>
<accession>A0A9W9NFT8</accession>
<name>A0A9W9NFT8_9EURO</name>
<comment type="caution">
    <text evidence="3">The sequence shown here is derived from an EMBL/GenBank/DDBJ whole genome shotgun (WGS) entry which is preliminary data.</text>
</comment>
<gene>
    <name evidence="3" type="ORF">N7498_000103</name>
</gene>
<feature type="compositionally biased region" description="Polar residues" evidence="2">
    <location>
        <begin position="469"/>
        <end position="482"/>
    </location>
</feature>
<organism evidence="3 4">
    <name type="scientific">Penicillium cinerascens</name>
    <dbReference type="NCBI Taxonomy" id="70096"/>
    <lineage>
        <taxon>Eukaryota</taxon>
        <taxon>Fungi</taxon>
        <taxon>Dikarya</taxon>
        <taxon>Ascomycota</taxon>
        <taxon>Pezizomycotina</taxon>
        <taxon>Eurotiomycetes</taxon>
        <taxon>Eurotiomycetidae</taxon>
        <taxon>Eurotiales</taxon>
        <taxon>Aspergillaceae</taxon>
        <taxon>Penicillium</taxon>
    </lineage>
</organism>
<feature type="coiled-coil region" evidence="1">
    <location>
        <begin position="222"/>
        <end position="256"/>
    </location>
</feature>
<reference evidence="3" key="2">
    <citation type="journal article" date="2023" name="IMA Fungus">
        <title>Comparative genomic study of the Penicillium genus elucidates a diverse pangenome and 15 lateral gene transfer events.</title>
        <authorList>
            <person name="Petersen C."/>
            <person name="Sorensen T."/>
            <person name="Nielsen M.R."/>
            <person name="Sondergaard T.E."/>
            <person name="Sorensen J.L."/>
            <person name="Fitzpatrick D.A."/>
            <person name="Frisvad J.C."/>
            <person name="Nielsen K.L."/>
        </authorList>
    </citation>
    <scope>NUCLEOTIDE SEQUENCE</scope>
    <source>
        <strain evidence="3">IBT 15544</strain>
    </source>
</reference>
<sequence>MDLASLTRPAILTQCLRCSSSLAVLENEWAKLSNSYSIAAAWQSVNLHRISVSSERKQIPQTSDMELLRGRIIQEISCKLCQQKLGVLCGLDTGPNILWKMSKVSFREIVTMRTAEPIFKDDALERLCPTPKEPPRRERISIPEGALVPAGSQDFYALDPSMQQQMHHQGRSIDQISSSVHNLQDTMNDLKHSFTSLRIELNGPNRHTGDHGPNSGPGFDMIATVLKELKSKSEEIEKLTLEIEALKLKNRFMEDRRPAEHSGSQMSGQLPEVKSPGLLQAGRKRAWPDAFSNGRTHQIADSFDEEEMADDLSLSELPIHPARIPLKDSHYIPQGLRNHSYASESPSLPLEGRQQNGSTASSTQHGALINPDQSPAKRQRLTQPRGDAPNPAPNPERKRGRPRKSVSHSNLHTPHTIPSTQKEVGESNNASTSSPIIAPRPRGRPRRSVRPHSVGPSELRDQIEAGDTDQITQDSTENGTSRDSQKNGDNSSNTTNGTQDFGVNSTEQVELEEQRKAKVAARDVMTKMAMQREEAMETEESR</sequence>
<dbReference type="EMBL" id="JAPQKR010000004">
    <property type="protein sequence ID" value="KAJ5218004.1"/>
    <property type="molecule type" value="Genomic_DNA"/>
</dbReference>